<gene>
    <name evidence="3" type="ORF">GA0116948_11122</name>
</gene>
<reference evidence="3 4" key="1">
    <citation type="submission" date="2016-08" db="EMBL/GenBank/DDBJ databases">
        <authorList>
            <person name="Seilhamer J.J."/>
        </authorList>
    </citation>
    <scope>NUCLEOTIDE SEQUENCE [LARGE SCALE GENOMIC DNA]</scope>
    <source>
        <strain evidence="3 4">A37T2</strain>
    </source>
</reference>
<dbReference type="InterPro" id="IPR029045">
    <property type="entry name" value="ClpP/crotonase-like_dom_sf"/>
</dbReference>
<evidence type="ECO:0000256" key="1">
    <source>
        <dbReference type="SAM" id="SignalP"/>
    </source>
</evidence>
<keyword evidence="4" id="KW-1185">Reference proteome</keyword>
<sequence length="472" mass="51736">MHLSAIRMFKYIRHLSCMALLLPMSAAQAQTVSNDDASRIVKALTDQLTDQYPFPEISAQYKAALLKNEAAGQYFQLSEAALGNKLTADLQATHKDVHLHVWRDTDRYKALVAPHEHHRGNAADFDAELEADRRGGYGYQRVELDAATSTAYINIPGGFKSSQEAFEMAASAMGMAAYSQHIVIDLRHNGGGSGQMGRFLASYFYEPGNEQFYLNGFYKDRSKDIQEWTYPFVPGHHMPHAKLYVLVDHNTASASEGFAYAIQQLHRGTIVGDTTAGAGIAGGFHALGNNLIVFLPVKMVTAPNSTVGWEGTGVIPDVTSTGPAAWDAAKRLILKDIMADTTDHVGQAAAQWRLEDDSSTSLEGDVLKKKYAALVGTYNKGEVTITAVKEGLQWNRFENGKAPQHYALREVKPDVITILEMNKEYGGPTCSRIYLQRDAAGHIESLIRKTIMTAGTIYTSPSPYLRSGGIAK</sequence>
<name>A0A1C4F1N9_9BACT</name>
<accession>A0A1C4F1N9</accession>
<organism evidence="3 4">
    <name type="scientific">Chitinophaga costaii</name>
    <dbReference type="NCBI Taxonomy" id="1335309"/>
    <lineage>
        <taxon>Bacteria</taxon>
        <taxon>Pseudomonadati</taxon>
        <taxon>Bacteroidota</taxon>
        <taxon>Chitinophagia</taxon>
        <taxon>Chitinophagales</taxon>
        <taxon>Chitinophagaceae</taxon>
        <taxon>Chitinophaga</taxon>
    </lineage>
</organism>
<dbReference type="CDD" id="cd07563">
    <property type="entry name" value="Peptidase_S41_IRBP"/>
    <property type="match status" value="1"/>
</dbReference>
<dbReference type="Gene3D" id="3.30.750.44">
    <property type="match status" value="1"/>
</dbReference>
<dbReference type="Proteomes" id="UP000242818">
    <property type="component" value="Unassembled WGS sequence"/>
</dbReference>
<dbReference type="STRING" id="1335309.GA0116948_11122"/>
<dbReference type="RefSeq" id="WP_211434879.1">
    <property type="nucleotide sequence ID" value="NZ_FMAR01000011.1"/>
</dbReference>
<keyword evidence="1" id="KW-0732">Signal</keyword>
<feature type="signal peptide" evidence="1">
    <location>
        <begin position="1"/>
        <end position="29"/>
    </location>
</feature>
<dbReference type="PANTHER" id="PTHR11261:SF3">
    <property type="entry name" value="RETINOL-BINDING PROTEIN 3"/>
    <property type="match status" value="1"/>
</dbReference>
<feature type="chain" id="PRO_5008691566" evidence="1">
    <location>
        <begin position="30"/>
        <end position="472"/>
    </location>
</feature>
<dbReference type="AlphaFoldDB" id="A0A1C4F1N9"/>
<proteinExistence type="predicted"/>
<dbReference type="GO" id="GO:0006508">
    <property type="term" value="P:proteolysis"/>
    <property type="evidence" value="ECO:0007669"/>
    <property type="project" value="InterPro"/>
</dbReference>
<protein>
    <submittedName>
        <fullName evidence="3">N-terminal domain of Peptidase_S41</fullName>
    </submittedName>
</protein>
<evidence type="ECO:0000313" key="3">
    <source>
        <dbReference type="EMBL" id="SCC49692.1"/>
    </source>
</evidence>
<dbReference type="InterPro" id="IPR005151">
    <property type="entry name" value="Tail-specific_protease"/>
</dbReference>
<feature type="domain" description="Tail specific protease" evidence="2">
    <location>
        <begin position="122"/>
        <end position="321"/>
    </location>
</feature>
<dbReference type="EMBL" id="FMAR01000011">
    <property type="protein sequence ID" value="SCC49692.1"/>
    <property type="molecule type" value="Genomic_DNA"/>
</dbReference>
<dbReference type="SMART" id="SM00245">
    <property type="entry name" value="TSPc"/>
    <property type="match status" value="1"/>
</dbReference>
<dbReference type="Pfam" id="PF03572">
    <property type="entry name" value="Peptidase_S41"/>
    <property type="match status" value="1"/>
</dbReference>
<evidence type="ECO:0000313" key="4">
    <source>
        <dbReference type="Proteomes" id="UP000242818"/>
    </source>
</evidence>
<dbReference type="GO" id="GO:0008236">
    <property type="term" value="F:serine-type peptidase activity"/>
    <property type="evidence" value="ECO:0007669"/>
    <property type="project" value="InterPro"/>
</dbReference>
<evidence type="ECO:0000259" key="2">
    <source>
        <dbReference type="SMART" id="SM00245"/>
    </source>
</evidence>
<dbReference type="SUPFAM" id="SSF52096">
    <property type="entry name" value="ClpP/crotonase"/>
    <property type="match status" value="1"/>
</dbReference>
<dbReference type="PANTHER" id="PTHR11261">
    <property type="entry name" value="INTERPHOTORECEPTOR RETINOID-BINDING PROTEIN"/>
    <property type="match status" value="1"/>
</dbReference>
<dbReference type="Gene3D" id="3.90.226.10">
    <property type="entry name" value="2-enoyl-CoA Hydratase, Chain A, domain 1"/>
    <property type="match status" value="1"/>
</dbReference>
<dbReference type="Pfam" id="PF11918">
    <property type="entry name" value="Peptidase_S41_N"/>
    <property type="match status" value="1"/>
</dbReference>